<organism evidence="3 4">
    <name type="scientific">Candidatus Uhrbacteria bacterium GW2011_GWF2_39_13</name>
    <dbReference type="NCBI Taxonomy" id="1618995"/>
    <lineage>
        <taxon>Bacteria</taxon>
        <taxon>Candidatus Uhriibacteriota</taxon>
    </lineage>
</organism>
<comment type="caution">
    <text evidence="3">The sequence shown here is derived from an EMBL/GenBank/DDBJ whole genome shotgun (WGS) entry which is preliminary data.</text>
</comment>
<dbReference type="Pfam" id="PF01471">
    <property type="entry name" value="PG_binding_1"/>
    <property type="match status" value="1"/>
</dbReference>
<reference evidence="3 4" key="1">
    <citation type="journal article" date="2015" name="Nature">
        <title>rRNA introns, odd ribosomes, and small enigmatic genomes across a large radiation of phyla.</title>
        <authorList>
            <person name="Brown C.T."/>
            <person name="Hug L.A."/>
            <person name="Thomas B.C."/>
            <person name="Sharon I."/>
            <person name="Castelle C.J."/>
            <person name="Singh A."/>
            <person name="Wilkins M.J."/>
            <person name="Williams K.H."/>
            <person name="Banfield J.F."/>
        </authorList>
    </citation>
    <scope>NUCLEOTIDE SEQUENCE [LARGE SCALE GENOMIC DNA]</scope>
</reference>
<keyword evidence="1" id="KW-0732">Signal</keyword>
<protein>
    <submittedName>
        <fullName evidence="3">SpoIID/LytB domain protein</fullName>
    </submittedName>
</protein>
<evidence type="ECO:0000313" key="3">
    <source>
        <dbReference type="EMBL" id="KKR04057.1"/>
    </source>
</evidence>
<feature type="signal peptide" evidence="1">
    <location>
        <begin position="1"/>
        <end position="20"/>
    </location>
</feature>
<dbReference type="Proteomes" id="UP000033935">
    <property type="component" value="Unassembled WGS sequence"/>
</dbReference>
<evidence type="ECO:0000313" key="4">
    <source>
        <dbReference type="Proteomes" id="UP000033935"/>
    </source>
</evidence>
<proteinExistence type="predicted"/>
<dbReference type="InterPro" id="IPR002477">
    <property type="entry name" value="Peptidoglycan-bd-like"/>
</dbReference>
<sequence length="132" mass="14421">MLGLLICLSLSLSSVITVEAGWSETSSPTSSCPTFTSTLTFGMKDIQVEWLQDVLSQLPGIYPEGLVTGYFGSLTREAVISFQKQEGIDPVGQVGPITREHLNLFIKDCSFNIPETISEKDIVIGIIDFTFI</sequence>
<feature type="chain" id="PRO_5002534196" evidence="1">
    <location>
        <begin position="21"/>
        <end position="132"/>
    </location>
</feature>
<gene>
    <name evidence="3" type="ORF">UT30_C0013G0018</name>
</gene>
<dbReference type="InterPro" id="IPR036365">
    <property type="entry name" value="PGBD-like_sf"/>
</dbReference>
<dbReference type="SUPFAM" id="SSF47090">
    <property type="entry name" value="PGBD-like"/>
    <property type="match status" value="1"/>
</dbReference>
<dbReference type="Gene3D" id="1.10.101.10">
    <property type="entry name" value="PGBD-like superfamily/PGBD"/>
    <property type="match status" value="1"/>
</dbReference>
<dbReference type="EMBL" id="LBWG01000013">
    <property type="protein sequence ID" value="KKR04057.1"/>
    <property type="molecule type" value="Genomic_DNA"/>
</dbReference>
<dbReference type="InterPro" id="IPR036366">
    <property type="entry name" value="PGBDSf"/>
</dbReference>
<dbReference type="AlphaFoldDB" id="A0A0G0QQY4"/>
<evidence type="ECO:0000259" key="2">
    <source>
        <dbReference type="Pfam" id="PF01471"/>
    </source>
</evidence>
<feature type="domain" description="Peptidoglycan binding-like" evidence="2">
    <location>
        <begin position="47"/>
        <end position="102"/>
    </location>
</feature>
<accession>A0A0G0QQY4</accession>
<name>A0A0G0QQY4_9BACT</name>
<evidence type="ECO:0000256" key="1">
    <source>
        <dbReference type="SAM" id="SignalP"/>
    </source>
</evidence>